<name>A0ABT4HVL0_9BACL</name>
<organism evidence="6 7">
    <name type="scientific">Brevibacillus halotolerans</name>
    <dbReference type="NCBI Taxonomy" id="1507437"/>
    <lineage>
        <taxon>Bacteria</taxon>
        <taxon>Bacillati</taxon>
        <taxon>Bacillota</taxon>
        <taxon>Bacilli</taxon>
        <taxon>Bacillales</taxon>
        <taxon>Paenibacillaceae</taxon>
        <taxon>Brevibacillus</taxon>
    </lineage>
</organism>
<dbReference type="PANTHER" id="PTHR30532:SF26">
    <property type="entry name" value="IRON(3+)-HYDROXAMATE-BINDING PROTEIN FHUD"/>
    <property type="match status" value="1"/>
</dbReference>
<proteinExistence type="inferred from homology"/>
<dbReference type="EMBL" id="JAPTNG010000003">
    <property type="protein sequence ID" value="MCZ0830342.1"/>
    <property type="molecule type" value="Genomic_DNA"/>
</dbReference>
<dbReference type="InterPro" id="IPR051313">
    <property type="entry name" value="Bact_iron-sidero_bind"/>
</dbReference>
<comment type="subcellular location">
    <subcellularLocation>
        <location evidence="1">Cell envelope</location>
    </subcellularLocation>
</comment>
<keyword evidence="7" id="KW-1185">Reference proteome</keyword>
<protein>
    <submittedName>
        <fullName evidence="6">ABC transporter substrate-binding protein</fullName>
    </submittedName>
</protein>
<keyword evidence="3" id="KW-0813">Transport</keyword>
<evidence type="ECO:0000256" key="4">
    <source>
        <dbReference type="ARBA" id="ARBA00022729"/>
    </source>
</evidence>
<feature type="domain" description="Fe/B12 periplasmic-binding" evidence="5">
    <location>
        <begin position="1"/>
        <end position="118"/>
    </location>
</feature>
<evidence type="ECO:0000259" key="5">
    <source>
        <dbReference type="PROSITE" id="PS50983"/>
    </source>
</evidence>
<keyword evidence="4" id="KW-0732">Signal</keyword>
<dbReference type="Gene3D" id="3.40.50.1980">
    <property type="entry name" value="Nitrogenase molybdenum iron protein domain"/>
    <property type="match status" value="1"/>
</dbReference>
<sequence>MFGELLGKQREAEAWIADFNKTVQAAKEKIKGIVGKNETVSVMGEFNKEIYVYSFGIWRGVQAIYKHLELTPPPRVQKLIDAKEDLKVISYETIPEFAGDYMFLELGTSGQFQRHGAF</sequence>
<accession>A0ABT4HVL0</accession>
<gene>
    <name evidence="6" type="ORF">O0535_05950</name>
</gene>
<evidence type="ECO:0000256" key="2">
    <source>
        <dbReference type="ARBA" id="ARBA00008814"/>
    </source>
</evidence>
<reference evidence="6" key="1">
    <citation type="submission" date="2022-09" db="EMBL/GenBank/DDBJ databases">
        <title>Genome analysis and characterization of larvicidal activity of Brevibacillus strains.</title>
        <authorList>
            <person name="Patrusheva E.V."/>
            <person name="Izotova A.O."/>
            <person name="Toshchakov S.V."/>
            <person name="Sineoky S.P."/>
        </authorList>
    </citation>
    <scope>NUCLEOTIDE SEQUENCE</scope>
    <source>
        <strain evidence="6">VKPM_B-13244</strain>
    </source>
</reference>
<comment type="similarity">
    <text evidence="2">Belongs to the bacterial solute-binding protein 8 family.</text>
</comment>
<dbReference type="Proteomes" id="UP001067708">
    <property type="component" value="Unassembled WGS sequence"/>
</dbReference>
<dbReference type="PANTHER" id="PTHR30532">
    <property type="entry name" value="IRON III DICITRATE-BINDING PERIPLASMIC PROTEIN"/>
    <property type="match status" value="1"/>
</dbReference>
<evidence type="ECO:0000313" key="7">
    <source>
        <dbReference type="Proteomes" id="UP001067708"/>
    </source>
</evidence>
<dbReference type="PROSITE" id="PS50983">
    <property type="entry name" value="FE_B12_PBP"/>
    <property type="match status" value="1"/>
</dbReference>
<dbReference type="SUPFAM" id="SSF53807">
    <property type="entry name" value="Helical backbone' metal receptor"/>
    <property type="match status" value="1"/>
</dbReference>
<dbReference type="RefSeq" id="WP_258416876.1">
    <property type="nucleotide sequence ID" value="NZ_JAPTNG010000003.1"/>
</dbReference>
<evidence type="ECO:0000256" key="3">
    <source>
        <dbReference type="ARBA" id="ARBA00022448"/>
    </source>
</evidence>
<dbReference type="InterPro" id="IPR002491">
    <property type="entry name" value="ABC_transptr_periplasmic_BD"/>
</dbReference>
<evidence type="ECO:0000313" key="6">
    <source>
        <dbReference type="EMBL" id="MCZ0830342.1"/>
    </source>
</evidence>
<comment type="caution">
    <text evidence="6">The sequence shown here is derived from an EMBL/GenBank/DDBJ whole genome shotgun (WGS) entry which is preliminary data.</text>
</comment>
<evidence type="ECO:0000256" key="1">
    <source>
        <dbReference type="ARBA" id="ARBA00004196"/>
    </source>
</evidence>
<dbReference type="Pfam" id="PF01497">
    <property type="entry name" value="Peripla_BP_2"/>
    <property type="match status" value="1"/>
</dbReference>